<sequence>MRSPRLLRTFVLPMLATISAGILASTFVVPKAEAAPAATPKIGTVDGEYNILLGGMTIGRFALDTVFDGKGYTITVRGTTSGVSRFVSDGKGLLKSSGRIVGSRILPAAYMLDTSENGQRNSTVSMQMKAGTIINVAAMPPLAKKADRVPLLPQHKRNIFDPLSAMIVPIVKGNPSAACNRTVPVFDGWQRFDVKLSYKGTAEVEGQPGSYKGTVVVCAARYVAVAGHRPTREAIEYMENNKTLEVWLAPVESLGVMMPFRMQIGTEVGMLTIHASRFVGHTETQRASAE</sequence>
<proteinExistence type="predicted"/>
<evidence type="ECO:0000256" key="1">
    <source>
        <dbReference type="SAM" id="SignalP"/>
    </source>
</evidence>
<dbReference type="Pfam" id="PF11306">
    <property type="entry name" value="DUF3108"/>
    <property type="match status" value="1"/>
</dbReference>
<reference evidence="3" key="1">
    <citation type="journal article" date="2019" name="Int. J. Syst. Evol. Microbiol.">
        <title>The Global Catalogue of Microorganisms (GCM) 10K type strain sequencing project: providing services to taxonomists for standard genome sequencing and annotation.</title>
        <authorList>
            <consortium name="The Broad Institute Genomics Platform"/>
            <consortium name="The Broad Institute Genome Sequencing Center for Infectious Disease"/>
            <person name="Wu L."/>
            <person name="Ma J."/>
        </authorList>
    </citation>
    <scope>NUCLEOTIDE SEQUENCE [LARGE SCALE GENOMIC DNA]</scope>
    <source>
        <strain evidence="3">KACC 12633</strain>
    </source>
</reference>
<protein>
    <submittedName>
        <fullName evidence="2">DUF3108 domain-containing protein</fullName>
    </submittedName>
</protein>
<keyword evidence="3" id="KW-1185">Reference proteome</keyword>
<comment type="caution">
    <text evidence="2">The sequence shown here is derived from an EMBL/GenBank/DDBJ whole genome shotgun (WGS) entry which is preliminary data.</text>
</comment>
<dbReference type="InterPro" id="IPR021457">
    <property type="entry name" value="DUF3108"/>
</dbReference>
<feature type="chain" id="PRO_5045653449" evidence="1">
    <location>
        <begin position="25"/>
        <end position="290"/>
    </location>
</feature>
<dbReference type="EMBL" id="JBHSML010000032">
    <property type="protein sequence ID" value="MFC5519086.1"/>
    <property type="molecule type" value="Genomic_DNA"/>
</dbReference>
<accession>A0ABW0Q3C1</accession>
<name>A0ABW0Q3C1_9HYPH</name>
<organism evidence="2 3">
    <name type="scientific">Kaistia terrae</name>
    <dbReference type="NCBI Taxonomy" id="537017"/>
    <lineage>
        <taxon>Bacteria</taxon>
        <taxon>Pseudomonadati</taxon>
        <taxon>Pseudomonadota</taxon>
        <taxon>Alphaproteobacteria</taxon>
        <taxon>Hyphomicrobiales</taxon>
        <taxon>Kaistiaceae</taxon>
        <taxon>Kaistia</taxon>
    </lineage>
</organism>
<gene>
    <name evidence="2" type="ORF">ACFPP9_25200</name>
</gene>
<evidence type="ECO:0000313" key="3">
    <source>
        <dbReference type="Proteomes" id="UP001596150"/>
    </source>
</evidence>
<dbReference type="RefSeq" id="WP_266346063.1">
    <property type="nucleotide sequence ID" value="NZ_JAPKNH010000013.1"/>
</dbReference>
<dbReference type="Proteomes" id="UP001596150">
    <property type="component" value="Unassembled WGS sequence"/>
</dbReference>
<keyword evidence="1" id="KW-0732">Signal</keyword>
<evidence type="ECO:0000313" key="2">
    <source>
        <dbReference type="EMBL" id="MFC5519086.1"/>
    </source>
</evidence>
<feature type="signal peptide" evidence="1">
    <location>
        <begin position="1"/>
        <end position="24"/>
    </location>
</feature>